<evidence type="ECO:0000313" key="1">
    <source>
        <dbReference type="EMBL" id="GBG76867.1"/>
    </source>
</evidence>
<name>A0A388L3J7_CHABU</name>
<dbReference type="Gramene" id="GBG76867">
    <property type="protein sequence ID" value="GBG76867"/>
    <property type="gene ID" value="CBR_g23082"/>
</dbReference>
<dbReference type="AlphaFoldDB" id="A0A388L3J7"/>
<protein>
    <submittedName>
        <fullName evidence="1">Uncharacterized protein</fullName>
    </submittedName>
</protein>
<evidence type="ECO:0000313" key="2">
    <source>
        <dbReference type="Proteomes" id="UP000265515"/>
    </source>
</evidence>
<dbReference type="Proteomes" id="UP000265515">
    <property type="component" value="Unassembled WGS sequence"/>
</dbReference>
<reference evidence="1 2" key="1">
    <citation type="journal article" date="2018" name="Cell">
        <title>The Chara Genome: Secondary Complexity and Implications for Plant Terrestrialization.</title>
        <authorList>
            <person name="Nishiyama T."/>
            <person name="Sakayama H."/>
            <person name="Vries J.D."/>
            <person name="Buschmann H."/>
            <person name="Saint-Marcoux D."/>
            <person name="Ullrich K.K."/>
            <person name="Haas F.B."/>
            <person name="Vanderstraeten L."/>
            <person name="Becker D."/>
            <person name="Lang D."/>
            <person name="Vosolsobe S."/>
            <person name="Rombauts S."/>
            <person name="Wilhelmsson P.K.I."/>
            <person name="Janitza P."/>
            <person name="Kern R."/>
            <person name="Heyl A."/>
            <person name="Rumpler F."/>
            <person name="Villalobos L.I.A.C."/>
            <person name="Clay J.M."/>
            <person name="Skokan R."/>
            <person name="Toyoda A."/>
            <person name="Suzuki Y."/>
            <person name="Kagoshima H."/>
            <person name="Schijlen E."/>
            <person name="Tajeshwar N."/>
            <person name="Catarino B."/>
            <person name="Hetherington A.J."/>
            <person name="Saltykova A."/>
            <person name="Bonnot C."/>
            <person name="Breuninger H."/>
            <person name="Symeonidi A."/>
            <person name="Radhakrishnan G.V."/>
            <person name="Van Nieuwerburgh F."/>
            <person name="Deforce D."/>
            <person name="Chang C."/>
            <person name="Karol K.G."/>
            <person name="Hedrich R."/>
            <person name="Ulvskov P."/>
            <person name="Glockner G."/>
            <person name="Delwiche C.F."/>
            <person name="Petrasek J."/>
            <person name="Van de Peer Y."/>
            <person name="Friml J."/>
            <person name="Beilby M."/>
            <person name="Dolan L."/>
            <person name="Kohara Y."/>
            <person name="Sugano S."/>
            <person name="Fujiyama A."/>
            <person name="Delaux P.-M."/>
            <person name="Quint M."/>
            <person name="TheiBen G."/>
            <person name="Hagemann M."/>
            <person name="Harholt J."/>
            <person name="Dunand C."/>
            <person name="Zachgo S."/>
            <person name="Langdale J."/>
            <person name="Maumus F."/>
            <person name="Straeten D.V.D."/>
            <person name="Gould S.B."/>
            <person name="Rensing S.A."/>
        </authorList>
    </citation>
    <scope>NUCLEOTIDE SEQUENCE [LARGE SCALE GENOMIC DNA]</scope>
    <source>
        <strain evidence="1 2">S276</strain>
    </source>
</reference>
<accession>A0A388L3J7</accession>
<gene>
    <name evidence="1" type="ORF">CBR_g23082</name>
</gene>
<organism evidence="1 2">
    <name type="scientific">Chara braunii</name>
    <name type="common">Braun's stonewort</name>
    <dbReference type="NCBI Taxonomy" id="69332"/>
    <lineage>
        <taxon>Eukaryota</taxon>
        <taxon>Viridiplantae</taxon>
        <taxon>Streptophyta</taxon>
        <taxon>Charophyceae</taxon>
        <taxon>Charales</taxon>
        <taxon>Characeae</taxon>
        <taxon>Chara</taxon>
    </lineage>
</organism>
<proteinExistence type="predicted"/>
<keyword evidence="2" id="KW-1185">Reference proteome</keyword>
<sequence length="87" mass="9543">MMVGTAGHPSLPAAPHRAGVDLILVTVGQGVSGRNCGRVQATNSRYCRDDAPSEGQLVTGDTTRSRRRLRWMGRWAARDYFLVTGHY</sequence>
<comment type="caution">
    <text evidence="1">The sequence shown here is derived from an EMBL/GenBank/DDBJ whole genome shotgun (WGS) entry which is preliminary data.</text>
</comment>
<dbReference type="EMBL" id="BFEA01000255">
    <property type="protein sequence ID" value="GBG76867.1"/>
    <property type="molecule type" value="Genomic_DNA"/>
</dbReference>